<comment type="caution">
    <text evidence="1">The sequence shown here is derived from an EMBL/GenBank/DDBJ whole genome shotgun (WGS) entry which is preliminary data.</text>
</comment>
<gene>
    <name evidence="1" type="ORF">FPOA_03407</name>
</gene>
<sequence>MSATDEKRELHDLIDHFFRDGYHERDPTGKHALTIEKMLTARPAFEKPESDLDGSKGLRYECAAKIQQEIRNLPFPEFRLQAIHVSTILVVPKECLEKGGFLAHDQPAKTLYQNLTSVAALVRHYRLKIKEDRYLDTAAIDRNLEEEDACLRRDDNGCLFMATGGPRVARILPFSFNNSDANVNETAKVKGAFKAFFFLIFMTA</sequence>
<dbReference type="AlphaFoldDB" id="A0A1B8B9R4"/>
<accession>A0A1B8B9R4</accession>
<keyword evidence="2" id="KW-1185">Reference proteome</keyword>
<evidence type="ECO:0000313" key="2">
    <source>
        <dbReference type="Proteomes" id="UP000091967"/>
    </source>
</evidence>
<proteinExistence type="predicted"/>
<dbReference type="Proteomes" id="UP000091967">
    <property type="component" value="Unassembled WGS sequence"/>
</dbReference>
<reference evidence="1 2" key="1">
    <citation type="submission" date="2016-06" db="EMBL/GenBank/DDBJ databases">
        <title>Living apart together: crosstalk between the core and supernumerary genomes in a fungal plant pathogen.</title>
        <authorList>
            <person name="Vanheule A."/>
            <person name="Audenaert K."/>
            <person name="Warris S."/>
            <person name="Van De Geest H."/>
            <person name="Schijlen E."/>
            <person name="Hofte M."/>
            <person name="De Saeger S."/>
            <person name="Haesaert G."/>
            <person name="Waalwijk C."/>
            <person name="Van Der Lee T."/>
        </authorList>
    </citation>
    <scope>NUCLEOTIDE SEQUENCE [LARGE SCALE GENOMIC DNA]</scope>
    <source>
        <strain evidence="1 2">2516</strain>
    </source>
</reference>
<evidence type="ECO:0000313" key="1">
    <source>
        <dbReference type="EMBL" id="OBS29470.1"/>
    </source>
</evidence>
<name>A0A1B8B9R4_FUSPO</name>
<evidence type="ECO:0008006" key="3">
    <source>
        <dbReference type="Google" id="ProtNLM"/>
    </source>
</evidence>
<dbReference type="EMBL" id="LYXU01000001">
    <property type="protein sequence ID" value="OBS29470.1"/>
    <property type="molecule type" value="Genomic_DNA"/>
</dbReference>
<protein>
    <recommendedName>
        <fullName evidence="3">HNH nuclease domain-containing protein</fullName>
    </recommendedName>
</protein>
<organism evidence="1 2">
    <name type="scientific">Fusarium poae</name>
    <dbReference type="NCBI Taxonomy" id="36050"/>
    <lineage>
        <taxon>Eukaryota</taxon>
        <taxon>Fungi</taxon>
        <taxon>Dikarya</taxon>
        <taxon>Ascomycota</taxon>
        <taxon>Pezizomycotina</taxon>
        <taxon>Sordariomycetes</taxon>
        <taxon>Hypocreomycetidae</taxon>
        <taxon>Hypocreales</taxon>
        <taxon>Nectriaceae</taxon>
        <taxon>Fusarium</taxon>
    </lineage>
</organism>